<evidence type="ECO:0000313" key="3">
    <source>
        <dbReference type="EMBL" id="KAF1843227.1"/>
    </source>
</evidence>
<name>A0A9P4GCQ4_9PLEO</name>
<dbReference type="PANTHER" id="PTHR30383:SF19">
    <property type="entry name" value="FIBRONECTIN TYPE-III DOMAIN-CONTAINING PROTEIN"/>
    <property type="match status" value="1"/>
</dbReference>
<keyword evidence="3" id="KW-0378">Hydrolase</keyword>
<dbReference type="InterPro" id="IPR036116">
    <property type="entry name" value="FN3_sf"/>
</dbReference>
<keyword evidence="4" id="KW-1185">Reference proteome</keyword>
<dbReference type="InterPro" id="IPR051532">
    <property type="entry name" value="Ester_Hydrolysis_Enzymes"/>
</dbReference>
<dbReference type="PANTHER" id="PTHR30383">
    <property type="entry name" value="THIOESTERASE 1/PROTEASE 1/LYSOPHOSPHOLIPASE L1"/>
    <property type="match status" value="1"/>
</dbReference>
<evidence type="ECO:0000256" key="1">
    <source>
        <dbReference type="SAM" id="SignalP"/>
    </source>
</evidence>
<dbReference type="SUPFAM" id="SSF52266">
    <property type="entry name" value="SGNH hydrolase"/>
    <property type="match status" value="1"/>
</dbReference>
<dbReference type="InterPro" id="IPR013830">
    <property type="entry name" value="SGNH_hydro"/>
</dbReference>
<dbReference type="GO" id="GO:0004622">
    <property type="term" value="F:phosphatidylcholine lysophospholipase activity"/>
    <property type="evidence" value="ECO:0007669"/>
    <property type="project" value="TreeGrafter"/>
</dbReference>
<gene>
    <name evidence="3" type="ORF">K460DRAFT_290338</name>
</gene>
<sequence length="552" mass="59930">MVLLPRIVAAVVVAYSCLQPSCASTVTVRQNGVKLMIVGDSISHGAEGDYTWRYRLWQWLRANNVNFNFVGPWQGTFEPAEPAPPQPPLLQGQAEPVTPDHVKGGYALDIDPAFDKDHFCHSGRQAAQVKNTIAAQIATYQPDYVLIELGFNDLGWWVSGPDGLLVDMKTLIDNARGAKNNIKFAIANVPHRTRINGRQDLIDNTNNYNAKLASAIQSWSTSNSPIKLVGFNENYKCGPDSCPAAFDGLHPNRLGEYEIAQAFSRVLNRDYGFGSSALDVPANIPPASCPPPTNVKATTAPYGVTVTWDHVYGARGYNIKSKRSSFGDWSETWYAISTNRYNQIWVLEGETWEYQIRTTCGDASKSDYSGVASAVVHQTVAPGPKNVVVNPTQDGFSARWDPPDGGFNIKLYEVFTYDIDGGCVFLLSRGIKGNSITVNGLTKGHRHVIAVSTWTDLGPGFPAVPFQVIPGSGMPGTPHDLKVATKDGATVILNFSGGGGAAGYHAWTRNINNASDFSKADLTTVNEPCIGITFLFPGAWNYEFCVTALNGT</sequence>
<dbReference type="AlphaFoldDB" id="A0A9P4GCQ4"/>
<evidence type="ECO:0000259" key="2">
    <source>
        <dbReference type="PROSITE" id="PS50853"/>
    </source>
</evidence>
<dbReference type="PROSITE" id="PS51257">
    <property type="entry name" value="PROKAR_LIPOPROTEIN"/>
    <property type="match status" value="1"/>
</dbReference>
<reference evidence="3" key="1">
    <citation type="submission" date="2020-01" db="EMBL/GenBank/DDBJ databases">
        <authorList>
            <consortium name="DOE Joint Genome Institute"/>
            <person name="Haridas S."/>
            <person name="Albert R."/>
            <person name="Binder M."/>
            <person name="Bloem J."/>
            <person name="Labutti K."/>
            <person name="Salamov A."/>
            <person name="Andreopoulos B."/>
            <person name="Baker S.E."/>
            <person name="Barry K."/>
            <person name="Bills G."/>
            <person name="Bluhm B.H."/>
            <person name="Cannon C."/>
            <person name="Castanera R."/>
            <person name="Culley D.E."/>
            <person name="Daum C."/>
            <person name="Ezra D."/>
            <person name="Gonzalez J.B."/>
            <person name="Henrissat B."/>
            <person name="Kuo A."/>
            <person name="Liang C."/>
            <person name="Lipzen A."/>
            <person name="Lutzoni F."/>
            <person name="Magnuson J."/>
            <person name="Mondo S."/>
            <person name="Nolan M."/>
            <person name="Ohm R."/>
            <person name="Pangilinan J."/>
            <person name="Park H.-J."/>
            <person name="Ramirez L."/>
            <person name="Alfaro M."/>
            <person name="Sun H."/>
            <person name="Tritt A."/>
            <person name="Yoshinaga Y."/>
            <person name="Zwiers L.-H."/>
            <person name="Turgeon B.G."/>
            <person name="Goodwin S.B."/>
            <person name="Spatafora J.W."/>
            <person name="Crous P.W."/>
            <person name="Grigoriev I.V."/>
        </authorList>
    </citation>
    <scope>NUCLEOTIDE SEQUENCE</scope>
    <source>
        <strain evidence="3">CBS 394.84</strain>
    </source>
</reference>
<dbReference type="CDD" id="cd00063">
    <property type="entry name" value="FN3"/>
    <property type="match status" value="1"/>
</dbReference>
<dbReference type="Proteomes" id="UP000800039">
    <property type="component" value="Unassembled WGS sequence"/>
</dbReference>
<dbReference type="InterPro" id="IPR003961">
    <property type="entry name" value="FN3_dom"/>
</dbReference>
<organism evidence="3 4">
    <name type="scientific">Cucurbitaria berberidis CBS 394.84</name>
    <dbReference type="NCBI Taxonomy" id="1168544"/>
    <lineage>
        <taxon>Eukaryota</taxon>
        <taxon>Fungi</taxon>
        <taxon>Dikarya</taxon>
        <taxon>Ascomycota</taxon>
        <taxon>Pezizomycotina</taxon>
        <taxon>Dothideomycetes</taxon>
        <taxon>Pleosporomycetidae</taxon>
        <taxon>Pleosporales</taxon>
        <taxon>Pleosporineae</taxon>
        <taxon>Cucurbitariaceae</taxon>
        <taxon>Cucurbitaria</taxon>
    </lineage>
</organism>
<dbReference type="InterPro" id="IPR013783">
    <property type="entry name" value="Ig-like_fold"/>
</dbReference>
<protein>
    <submittedName>
        <fullName evidence="3">SGNH hydrolase</fullName>
    </submittedName>
</protein>
<feature type="domain" description="Fibronectin type-III" evidence="2">
    <location>
        <begin position="381"/>
        <end position="473"/>
    </location>
</feature>
<accession>A0A9P4GCQ4</accession>
<dbReference type="Gene3D" id="3.40.50.1110">
    <property type="entry name" value="SGNH hydrolase"/>
    <property type="match status" value="1"/>
</dbReference>
<feature type="signal peptide" evidence="1">
    <location>
        <begin position="1"/>
        <end position="23"/>
    </location>
</feature>
<feature type="chain" id="PRO_5040482913" evidence="1">
    <location>
        <begin position="24"/>
        <end position="552"/>
    </location>
</feature>
<dbReference type="RefSeq" id="XP_040785790.1">
    <property type="nucleotide sequence ID" value="XM_040929194.1"/>
</dbReference>
<dbReference type="Gene3D" id="2.60.40.10">
    <property type="entry name" value="Immunoglobulins"/>
    <property type="match status" value="2"/>
</dbReference>
<comment type="caution">
    <text evidence="3">The sequence shown here is derived from an EMBL/GenBank/DDBJ whole genome shotgun (WGS) entry which is preliminary data.</text>
</comment>
<proteinExistence type="predicted"/>
<dbReference type="SUPFAM" id="SSF49265">
    <property type="entry name" value="Fibronectin type III"/>
    <property type="match status" value="1"/>
</dbReference>
<dbReference type="GeneID" id="63846446"/>
<dbReference type="InterPro" id="IPR036514">
    <property type="entry name" value="SGNH_hydro_sf"/>
</dbReference>
<keyword evidence="1" id="KW-0732">Signal</keyword>
<dbReference type="PROSITE" id="PS50853">
    <property type="entry name" value="FN3"/>
    <property type="match status" value="1"/>
</dbReference>
<dbReference type="CDD" id="cd01833">
    <property type="entry name" value="XynB_like"/>
    <property type="match status" value="1"/>
</dbReference>
<dbReference type="EMBL" id="ML976617">
    <property type="protein sequence ID" value="KAF1843227.1"/>
    <property type="molecule type" value="Genomic_DNA"/>
</dbReference>
<dbReference type="Pfam" id="PF13472">
    <property type="entry name" value="Lipase_GDSL_2"/>
    <property type="match status" value="1"/>
</dbReference>
<dbReference type="OrthoDB" id="2119228at2759"/>
<evidence type="ECO:0000313" key="4">
    <source>
        <dbReference type="Proteomes" id="UP000800039"/>
    </source>
</evidence>